<evidence type="ECO:0000313" key="2">
    <source>
        <dbReference type="Proteomes" id="UP001638806"/>
    </source>
</evidence>
<dbReference type="EMBL" id="JBGNUJ010000012">
    <property type="protein sequence ID" value="KAL3953078.1"/>
    <property type="molecule type" value="Genomic_DNA"/>
</dbReference>
<name>A0ACC4DCQ7_PURLI</name>
<organism evidence="1 2">
    <name type="scientific">Purpureocillium lilacinum</name>
    <name type="common">Paecilomyces lilacinus</name>
    <dbReference type="NCBI Taxonomy" id="33203"/>
    <lineage>
        <taxon>Eukaryota</taxon>
        <taxon>Fungi</taxon>
        <taxon>Dikarya</taxon>
        <taxon>Ascomycota</taxon>
        <taxon>Pezizomycotina</taxon>
        <taxon>Sordariomycetes</taxon>
        <taxon>Hypocreomycetidae</taxon>
        <taxon>Hypocreales</taxon>
        <taxon>Ophiocordycipitaceae</taxon>
        <taxon>Purpureocillium</taxon>
    </lineage>
</organism>
<accession>A0ACC4DCQ7</accession>
<keyword evidence="2" id="KW-1185">Reference proteome</keyword>
<evidence type="ECO:0000313" key="1">
    <source>
        <dbReference type="EMBL" id="KAL3953078.1"/>
    </source>
</evidence>
<protein>
    <submittedName>
        <fullName evidence="1">Uncharacterized protein</fullName>
    </submittedName>
</protein>
<gene>
    <name evidence="1" type="ORF">ACCO45_013021</name>
</gene>
<sequence>MVVVAGPGPERCKAALRWGDHPAALHGGHPVALTALDSTAAHRTTAHQDPSISYLAPRCGAGGATPHRSVAVLCRRALPPCSGSPPETHLGAATDAHLSVRNPLPLPPPSRAGTVSFRAPSRWGGEGAGAVAPSARRPEGHTRGTQRSHRPPTCCHCVVNLRVDGQAMLPSP</sequence>
<dbReference type="Proteomes" id="UP001638806">
    <property type="component" value="Unassembled WGS sequence"/>
</dbReference>
<comment type="caution">
    <text evidence="1">The sequence shown here is derived from an EMBL/GenBank/DDBJ whole genome shotgun (WGS) entry which is preliminary data.</text>
</comment>
<proteinExistence type="predicted"/>
<reference evidence="1" key="1">
    <citation type="submission" date="2024-12" db="EMBL/GenBank/DDBJ databases">
        <title>Comparative genomics and development of molecular markers within Purpureocillium lilacinum and among Purpureocillium species.</title>
        <authorList>
            <person name="Yeh Z.-Y."/>
            <person name="Ni N.-T."/>
            <person name="Lo P.-H."/>
            <person name="Mushyakhwo K."/>
            <person name="Lin C.-F."/>
            <person name="Nai Y.-S."/>
        </authorList>
    </citation>
    <scope>NUCLEOTIDE SEQUENCE</scope>
    <source>
        <strain evidence="1">NCHU-NPUST-175</strain>
    </source>
</reference>